<dbReference type="EMBL" id="KZ110600">
    <property type="protein sequence ID" value="OSX60092.1"/>
    <property type="molecule type" value="Genomic_DNA"/>
</dbReference>
<sequence>MSRAQAAGPFKPQPSMKTMSCPRTYRAHGGAKAKDPAPDARTPKGGKTLHADMPFNVAHGFARAGRVRVPGSETIVTRQDLGTISRGQRVDRIAFGEAYLGRRERSRQARSGPPARVCAVADTVSIATETVYAIGRVQIGRGTLGGVATVSAGSAAGCVKGAIVKGVSSQQRRQQQQQQTKHRADLKYGKRRARVGVVGWERAQDILRCRERKIQKTVARRRFEAAS</sequence>
<dbReference type="Proteomes" id="UP000194127">
    <property type="component" value="Unassembled WGS sequence"/>
</dbReference>
<feature type="compositionally biased region" description="Basic and acidic residues" evidence="1">
    <location>
        <begin position="32"/>
        <end position="42"/>
    </location>
</feature>
<dbReference type="GeneID" id="36331096"/>
<dbReference type="RefSeq" id="XP_024336886.1">
    <property type="nucleotide sequence ID" value="XM_024486147.1"/>
</dbReference>
<accession>A0A1X6MV44</accession>
<organism evidence="2 3">
    <name type="scientific">Postia placenta MAD-698-R-SB12</name>
    <dbReference type="NCBI Taxonomy" id="670580"/>
    <lineage>
        <taxon>Eukaryota</taxon>
        <taxon>Fungi</taxon>
        <taxon>Dikarya</taxon>
        <taxon>Basidiomycota</taxon>
        <taxon>Agaricomycotina</taxon>
        <taxon>Agaricomycetes</taxon>
        <taxon>Polyporales</taxon>
        <taxon>Adustoporiaceae</taxon>
        <taxon>Rhodonia</taxon>
    </lineage>
</organism>
<protein>
    <submittedName>
        <fullName evidence="2">Uncharacterized protein</fullName>
    </submittedName>
</protein>
<name>A0A1X6MV44_9APHY</name>
<reference evidence="2 3" key="1">
    <citation type="submission" date="2017-04" db="EMBL/GenBank/DDBJ databases">
        <title>Genome Sequence of the Model Brown-Rot Fungus Postia placenta SB12.</title>
        <authorList>
            <consortium name="DOE Joint Genome Institute"/>
            <person name="Gaskell J."/>
            <person name="Kersten P."/>
            <person name="Larrondo L.F."/>
            <person name="Canessa P."/>
            <person name="Martinez D."/>
            <person name="Hibbett D."/>
            <person name="Schmoll M."/>
            <person name="Kubicek C.P."/>
            <person name="Martinez A.T."/>
            <person name="Yadav J."/>
            <person name="Master E."/>
            <person name="Magnuson J.K."/>
            <person name="James T."/>
            <person name="Yaver D."/>
            <person name="Berka R."/>
            <person name="Labutti K."/>
            <person name="Lipzen A."/>
            <person name="Aerts A."/>
            <person name="Barry K."/>
            <person name="Henrissat B."/>
            <person name="Blanchette R."/>
            <person name="Grigoriev I."/>
            <person name="Cullen D."/>
        </authorList>
    </citation>
    <scope>NUCLEOTIDE SEQUENCE [LARGE SCALE GENOMIC DNA]</scope>
    <source>
        <strain evidence="2 3">MAD-698-R-SB12</strain>
    </source>
</reference>
<proteinExistence type="predicted"/>
<evidence type="ECO:0000313" key="2">
    <source>
        <dbReference type="EMBL" id="OSX60092.1"/>
    </source>
</evidence>
<evidence type="ECO:0000256" key="1">
    <source>
        <dbReference type="SAM" id="MobiDB-lite"/>
    </source>
</evidence>
<evidence type="ECO:0000313" key="3">
    <source>
        <dbReference type="Proteomes" id="UP000194127"/>
    </source>
</evidence>
<feature type="region of interest" description="Disordered" evidence="1">
    <location>
        <begin position="1"/>
        <end position="44"/>
    </location>
</feature>
<dbReference type="AlphaFoldDB" id="A0A1X6MV44"/>
<gene>
    <name evidence="2" type="ORF">POSPLADRAFT_1148175</name>
</gene>
<dbReference type="OrthoDB" id="10287091at2759"/>
<keyword evidence="3" id="KW-1185">Reference proteome</keyword>